<dbReference type="HOGENOM" id="CLU_001265_46_15_1"/>
<keyword evidence="11" id="KW-1185">Reference proteome</keyword>
<dbReference type="KEGG" id="dmo:Dmoj_GI23733"/>
<dbReference type="InterPro" id="IPR036259">
    <property type="entry name" value="MFS_trans_sf"/>
</dbReference>
<feature type="transmembrane region" description="Helical" evidence="8">
    <location>
        <begin position="172"/>
        <end position="194"/>
    </location>
</feature>
<evidence type="ECO:0000256" key="1">
    <source>
        <dbReference type="ARBA" id="ARBA00004141"/>
    </source>
</evidence>
<dbReference type="InterPro" id="IPR005828">
    <property type="entry name" value="MFS_sugar_transport-like"/>
</dbReference>
<evidence type="ECO:0000256" key="2">
    <source>
        <dbReference type="ARBA" id="ARBA00008335"/>
    </source>
</evidence>
<feature type="transmembrane region" description="Helical" evidence="8">
    <location>
        <begin position="114"/>
        <end position="137"/>
    </location>
</feature>
<dbReference type="Pfam" id="PF00083">
    <property type="entry name" value="Sugar_tr"/>
    <property type="match status" value="2"/>
</dbReference>
<name>B4KCA6_DROMO</name>
<feature type="transmembrane region" description="Helical" evidence="8">
    <location>
        <begin position="35"/>
        <end position="61"/>
    </location>
</feature>
<feature type="transmembrane region" description="Helical" evidence="8">
    <location>
        <begin position="434"/>
        <end position="458"/>
    </location>
</feature>
<feature type="transmembrane region" description="Helical" evidence="8">
    <location>
        <begin position="385"/>
        <end position="403"/>
    </location>
</feature>
<feature type="transmembrane region" description="Helical" evidence="8">
    <location>
        <begin position="81"/>
        <end position="102"/>
    </location>
</feature>
<feature type="domain" description="Major facilitator superfamily (MFS) profile" evidence="9">
    <location>
        <begin position="46"/>
        <end position="519"/>
    </location>
</feature>
<feature type="transmembrane region" description="Helical" evidence="8">
    <location>
        <begin position="498"/>
        <end position="517"/>
    </location>
</feature>
<keyword evidence="4 8" id="KW-0812">Transmembrane</keyword>
<sequence>MFRRKTLKMTNVNQQDAESKPSQKSMSDGHEYEEVLELIGFGCVQWIILIASGLLLMMVINETMGMSYITIVSQCDFETNSVYKAVMSAASFVGIFCSSYFWGYLSDAIGRKPVLIYTTLCGNLLSLISIIIPNFWIFVVARFLVGFFIAGASSTTYAYLGEFFIPRHRPIVINYASLFVGISTIYVPAIAWFVMSMDWSLYVTESFTFRPWRLLTVFYFVPGLIGAMMLIKMPESPKILLSMGRTDEAYAAVEWIALKNIGKHLHDLKVEALKSDAFADRENILSVSKSPTVSFRKMWAETAPLLKRPHLKNFCISCIVMCGLFFSSSGMGLWYPEILNRLGSSVAEDAMTVCDVIEASVDQWQANITTDICNDQINTKSYIDTITYGSALITGYIVMGFVINQIGRKASITVGLAIAAGCALSLVWIKNEAVIIVCFCLYLVLPGLCVSVLSGVVVDLVPTNLRGKAVCICLMLGRTGSVFGSNIIGILLESYCHITFGLFSGFVLFCALLAFLLPM</sequence>
<feature type="compositionally biased region" description="Basic and acidic residues" evidence="7">
    <location>
        <begin position="17"/>
        <end position="28"/>
    </location>
</feature>
<dbReference type="PANTHER" id="PTHR23511">
    <property type="entry name" value="SYNAPTIC VESICLE GLYCOPROTEIN 2"/>
    <property type="match status" value="1"/>
</dbReference>
<feature type="transmembrane region" description="Helical" evidence="8">
    <location>
        <begin position="410"/>
        <end position="428"/>
    </location>
</feature>
<reference evidence="10 11" key="1">
    <citation type="journal article" date="2007" name="Nature">
        <title>Evolution of genes and genomes on the Drosophila phylogeny.</title>
        <authorList>
            <consortium name="Drosophila 12 Genomes Consortium"/>
            <person name="Clark A.G."/>
            <person name="Eisen M.B."/>
            <person name="Smith D.R."/>
            <person name="Bergman C.M."/>
            <person name="Oliver B."/>
            <person name="Markow T.A."/>
            <person name="Kaufman T.C."/>
            <person name="Kellis M."/>
            <person name="Gelbart W."/>
            <person name="Iyer V.N."/>
            <person name="Pollard D.A."/>
            <person name="Sackton T.B."/>
            <person name="Larracuente A.M."/>
            <person name="Singh N.D."/>
            <person name="Abad J.P."/>
            <person name="Abt D.N."/>
            <person name="Adryan B."/>
            <person name="Aguade M."/>
            <person name="Akashi H."/>
            <person name="Anderson W.W."/>
            <person name="Aquadro C.F."/>
            <person name="Ardell D.H."/>
            <person name="Arguello R."/>
            <person name="Artieri C.G."/>
            <person name="Barbash D.A."/>
            <person name="Barker D."/>
            <person name="Barsanti P."/>
            <person name="Batterham P."/>
            <person name="Batzoglou S."/>
            <person name="Begun D."/>
            <person name="Bhutkar A."/>
            <person name="Blanco E."/>
            <person name="Bosak S.A."/>
            <person name="Bradley R.K."/>
            <person name="Brand A.D."/>
            <person name="Brent M.R."/>
            <person name="Brooks A.N."/>
            <person name="Brown R.H."/>
            <person name="Butlin R.K."/>
            <person name="Caggese C."/>
            <person name="Calvi B.R."/>
            <person name="Bernardo de Carvalho A."/>
            <person name="Caspi A."/>
            <person name="Castrezana S."/>
            <person name="Celniker S.E."/>
            <person name="Chang J.L."/>
            <person name="Chapple C."/>
            <person name="Chatterji S."/>
            <person name="Chinwalla A."/>
            <person name="Civetta A."/>
            <person name="Clifton S.W."/>
            <person name="Comeron J.M."/>
            <person name="Costello J.C."/>
            <person name="Coyne J.A."/>
            <person name="Daub J."/>
            <person name="David R.G."/>
            <person name="Delcher A.L."/>
            <person name="Delehaunty K."/>
            <person name="Do C.B."/>
            <person name="Ebling H."/>
            <person name="Edwards K."/>
            <person name="Eickbush T."/>
            <person name="Evans J.D."/>
            <person name="Filipski A."/>
            <person name="Findeiss S."/>
            <person name="Freyhult E."/>
            <person name="Fulton L."/>
            <person name="Fulton R."/>
            <person name="Garcia A.C."/>
            <person name="Gardiner A."/>
            <person name="Garfield D.A."/>
            <person name="Garvin B.E."/>
            <person name="Gibson G."/>
            <person name="Gilbert D."/>
            <person name="Gnerre S."/>
            <person name="Godfrey J."/>
            <person name="Good R."/>
            <person name="Gotea V."/>
            <person name="Gravely B."/>
            <person name="Greenberg A.J."/>
            <person name="Griffiths-Jones S."/>
            <person name="Gross S."/>
            <person name="Guigo R."/>
            <person name="Gustafson E.A."/>
            <person name="Haerty W."/>
            <person name="Hahn M.W."/>
            <person name="Halligan D.L."/>
            <person name="Halpern A.L."/>
            <person name="Halter G.M."/>
            <person name="Han M.V."/>
            <person name="Heger A."/>
            <person name="Hillier L."/>
            <person name="Hinrichs A.S."/>
            <person name="Holmes I."/>
            <person name="Hoskins R.A."/>
            <person name="Hubisz M.J."/>
            <person name="Hultmark D."/>
            <person name="Huntley M.A."/>
            <person name="Jaffe D.B."/>
            <person name="Jagadeeshan S."/>
            <person name="Jeck W.R."/>
            <person name="Johnson J."/>
            <person name="Jones C.D."/>
            <person name="Jordan W.C."/>
            <person name="Karpen G.H."/>
            <person name="Kataoka E."/>
            <person name="Keightley P.D."/>
            <person name="Kheradpour P."/>
            <person name="Kirkness E.F."/>
            <person name="Koerich L.B."/>
            <person name="Kristiansen K."/>
            <person name="Kudrna D."/>
            <person name="Kulathinal R.J."/>
            <person name="Kumar S."/>
            <person name="Kwok R."/>
            <person name="Lander E."/>
            <person name="Langley C.H."/>
            <person name="Lapoint R."/>
            <person name="Lazzaro B.P."/>
            <person name="Lee S.J."/>
            <person name="Levesque L."/>
            <person name="Li R."/>
            <person name="Lin C.F."/>
            <person name="Lin M.F."/>
            <person name="Lindblad-Toh K."/>
            <person name="Llopart A."/>
            <person name="Long M."/>
            <person name="Low L."/>
            <person name="Lozovsky E."/>
            <person name="Lu J."/>
            <person name="Luo M."/>
            <person name="Machado C.A."/>
            <person name="Makalowski W."/>
            <person name="Marzo M."/>
            <person name="Matsuda M."/>
            <person name="Matzkin L."/>
            <person name="McAllister B."/>
            <person name="McBride C.S."/>
            <person name="McKernan B."/>
            <person name="McKernan K."/>
            <person name="Mendez-Lago M."/>
            <person name="Minx P."/>
            <person name="Mollenhauer M.U."/>
            <person name="Montooth K."/>
            <person name="Mount S.M."/>
            <person name="Mu X."/>
            <person name="Myers E."/>
            <person name="Negre B."/>
            <person name="Newfeld S."/>
            <person name="Nielsen R."/>
            <person name="Noor M.A."/>
            <person name="O'Grady P."/>
            <person name="Pachter L."/>
            <person name="Papaceit M."/>
            <person name="Parisi M.J."/>
            <person name="Parisi M."/>
            <person name="Parts L."/>
            <person name="Pedersen J.S."/>
            <person name="Pesole G."/>
            <person name="Phillippy A.M."/>
            <person name="Ponting C.P."/>
            <person name="Pop M."/>
            <person name="Porcelli D."/>
            <person name="Powell J.R."/>
            <person name="Prohaska S."/>
            <person name="Pruitt K."/>
            <person name="Puig M."/>
            <person name="Quesneville H."/>
            <person name="Ram K.R."/>
            <person name="Rand D."/>
            <person name="Rasmussen M.D."/>
            <person name="Reed L.K."/>
            <person name="Reenan R."/>
            <person name="Reily A."/>
            <person name="Remington K.A."/>
            <person name="Rieger T.T."/>
            <person name="Ritchie M.G."/>
            <person name="Robin C."/>
            <person name="Rogers Y.H."/>
            <person name="Rohde C."/>
            <person name="Rozas J."/>
            <person name="Rubenfield M.J."/>
            <person name="Ruiz A."/>
            <person name="Russo S."/>
            <person name="Salzberg S.L."/>
            <person name="Sanchez-Gracia A."/>
            <person name="Saranga D.J."/>
            <person name="Sato H."/>
            <person name="Schaeffer S.W."/>
            <person name="Schatz M.C."/>
            <person name="Schlenke T."/>
            <person name="Schwartz R."/>
            <person name="Segarra C."/>
            <person name="Singh R.S."/>
            <person name="Sirot L."/>
            <person name="Sirota M."/>
            <person name="Sisneros N.B."/>
            <person name="Smith C.D."/>
            <person name="Smith T.F."/>
            <person name="Spieth J."/>
            <person name="Stage D.E."/>
            <person name="Stark A."/>
            <person name="Stephan W."/>
            <person name="Strausberg R.L."/>
            <person name="Strempel S."/>
            <person name="Sturgill D."/>
            <person name="Sutton G."/>
            <person name="Sutton G.G."/>
            <person name="Tao W."/>
            <person name="Teichmann S."/>
            <person name="Tobari Y.N."/>
            <person name="Tomimura Y."/>
            <person name="Tsolas J.M."/>
            <person name="Valente V.L."/>
            <person name="Venter E."/>
            <person name="Venter J.C."/>
            <person name="Vicario S."/>
            <person name="Vieira F.G."/>
            <person name="Vilella A.J."/>
            <person name="Villasante A."/>
            <person name="Walenz B."/>
            <person name="Wang J."/>
            <person name="Wasserman M."/>
            <person name="Watts T."/>
            <person name="Wilson D."/>
            <person name="Wilson R.K."/>
            <person name="Wing R.A."/>
            <person name="Wolfner M.F."/>
            <person name="Wong A."/>
            <person name="Wong G.K."/>
            <person name="Wu C.I."/>
            <person name="Wu G."/>
            <person name="Yamamoto D."/>
            <person name="Yang H.P."/>
            <person name="Yang S.P."/>
            <person name="Yorke J.A."/>
            <person name="Yoshida K."/>
            <person name="Zdobnov E."/>
            <person name="Zhang P."/>
            <person name="Zhang Y."/>
            <person name="Zimin A.V."/>
            <person name="Baldwin J."/>
            <person name="Abdouelleil A."/>
            <person name="Abdulkadir J."/>
            <person name="Abebe A."/>
            <person name="Abera B."/>
            <person name="Abreu J."/>
            <person name="Acer S.C."/>
            <person name="Aftuck L."/>
            <person name="Alexander A."/>
            <person name="An P."/>
            <person name="Anderson E."/>
            <person name="Anderson S."/>
            <person name="Arachi H."/>
            <person name="Azer M."/>
            <person name="Bachantsang P."/>
            <person name="Barry A."/>
            <person name="Bayul T."/>
            <person name="Berlin A."/>
            <person name="Bessette D."/>
            <person name="Bloom T."/>
            <person name="Blye J."/>
            <person name="Boguslavskiy L."/>
            <person name="Bonnet C."/>
            <person name="Boukhgalter B."/>
            <person name="Bourzgui I."/>
            <person name="Brown A."/>
            <person name="Cahill P."/>
            <person name="Channer S."/>
            <person name="Cheshatsang Y."/>
            <person name="Chuda L."/>
            <person name="Citroen M."/>
            <person name="Collymore A."/>
            <person name="Cooke P."/>
            <person name="Costello M."/>
            <person name="D'Aco K."/>
            <person name="Daza R."/>
            <person name="De Haan G."/>
            <person name="DeGray S."/>
            <person name="DeMaso C."/>
            <person name="Dhargay N."/>
            <person name="Dooley K."/>
            <person name="Dooley E."/>
            <person name="Doricent M."/>
            <person name="Dorje P."/>
            <person name="Dorjee K."/>
            <person name="Dupes A."/>
            <person name="Elong R."/>
            <person name="Falk J."/>
            <person name="Farina A."/>
            <person name="Faro S."/>
            <person name="Ferguson D."/>
            <person name="Fisher S."/>
            <person name="Foley C.D."/>
            <person name="Franke A."/>
            <person name="Friedrich D."/>
            <person name="Gadbois L."/>
            <person name="Gearin G."/>
            <person name="Gearin C.R."/>
            <person name="Giannoukos G."/>
            <person name="Goode T."/>
            <person name="Graham J."/>
            <person name="Grandbois E."/>
            <person name="Grewal S."/>
            <person name="Gyaltsen K."/>
            <person name="Hafez N."/>
            <person name="Hagos B."/>
            <person name="Hall J."/>
            <person name="Henson C."/>
            <person name="Hollinger A."/>
            <person name="Honan T."/>
            <person name="Huard M.D."/>
            <person name="Hughes L."/>
            <person name="Hurhula B."/>
            <person name="Husby M.E."/>
            <person name="Kamat A."/>
            <person name="Kanga B."/>
            <person name="Kashin S."/>
            <person name="Khazanovich D."/>
            <person name="Kisner P."/>
            <person name="Lance K."/>
            <person name="Lara M."/>
            <person name="Lee W."/>
            <person name="Lennon N."/>
            <person name="Letendre F."/>
            <person name="LeVine R."/>
            <person name="Lipovsky A."/>
            <person name="Liu X."/>
            <person name="Liu J."/>
            <person name="Liu S."/>
            <person name="Lokyitsang T."/>
            <person name="Lokyitsang Y."/>
            <person name="Lubonja R."/>
            <person name="Lui A."/>
            <person name="MacDonald P."/>
            <person name="Magnisalis V."/>
            <person name="Maru K."/>
            <person name="Matthews C."/>
            <person name="McCusker W."/>
            <person name="McDonough S."/>
            <person name="Mehta T."/>
            <person name="Meldrim J."/>
            <person name="Meneus L."/>
            <person name="Mihai O."/>
            <person name="Mihalev A."/>
            <person name="Mihova T."/>
            <person name="Mittelman R."/>
            <person name="Mlenga V."/>
            <person name="Montmayeur A."/>
            <person name="Mulrain L."/>
            <person name="Navidi A."/>
            <person name="Naylor J."/>
            <person name="Negash T."/>
            <person name="Nguyen T."/>
            <person name="Nguyen N."/>
            <person name="Nicol R."/>
            <person name="Norbu C."/>
            <person name="Norbu N."/>
            <person name="Novod N."/>
            <person name="O'Neill B."/>
            <person name="Osman S."/>
            <person name="Markiewicz E."/>
            <person name="Oyono O.L."/>
            <person name="Patti C."/>
            <person name="Phunkhang P."/>
            <person name="Pierre F."/>
            <person name="Priest M."/>
            <person name="Raghuraman S."/>
            <person name="Rege F."/>
            <person name="Reyes R."/>
            <person name="Rise C."/>
            <person name="Rogov P."/>
            <person name="Ross K."/>
            <person name="Ryan E."/>
            <person name="Settipalli S."/>
            <person name="Shea T."/>
            <person name="Sherpa N."/>
            <person name="Shi L."/>
            <person name="Shih D."/>
            <person name="Sparrow T."/>
            <person name="Spaulding J."/>
            <person name="Stalker J."/>
            <person name="Stange-Thomann N."/>
            <person name="Stavropoulos S."/>
            <person name="Stone C."/>
            <person name="Strader C."/>
            <person name="Tesfaye S."/>
            <person name="Thomson T."/>
            <person name="Thoulutsang Y."/>
            <person name="Thoulutsang D."/>
            <person name="Topham K."/>
            <person name="Topping I."/>
            <person name="Tsamla T."/>
            <person name="Vassiliev H."/>
            <person name="Vo A."/>
            <person name="Wangchuk T."/>
            <person name="Wangdi T."/>
            <person name="Weiand M."/>
            <person name="Wilkinson J."/>
            <person name="Wilson A."/>
            <person name="Yadav S."/>
            <person name="Young G."/>
            <person name="Yu Q."/>
            <person name="Zembek L."/>
            <person name="Zhong D."/>
            <person name="Zimmer A."/>
            <person name="Zwirko Z."/>
            <person name="Jaffe D.B."/>
            <person name="Alvarez P."/>
            <person name="Brockman W."/>
            <person name="Butler J."/>
            <person name="Chin C."/>
            <person name="Gnerre S."/>
            <person name="Grabherr M."/>
            <person name="Kleber M."/>
            <person name="Mauceli E."/>
            <person name="MacCallum I."/>
        </authorList>
    </citation>
    <scope>NUCLEOTIDE SEQUENCE [LARGE SCALE GENOMIC DNA]</scope>
    <source>
        <strain evidence="11">Tucson 15081-1352.22</strain>
    </source>
</reference>
<dbReference type="PROSITE" id="PS50850">
    <property type="entry name" value="MFS"/>
    <property type="match status" value="1"/>
</dbReference>
<dbReference type="PANTHER" id="PTHR23511:SF37">
    <property type="entry name" value="MAJOR FACILITATOR SUPERFAMILY (MFS) PROFILE DOMAIN-CONTAINING PROTEIN-RELATED"/>
    <property type="match status" value="1"/>
</dbReference>
<evidence type="ECO:0000313" key="10">
    <source>
        <dbReference type="EMBL" id="EDW13715.2"/>
    </source>
</evidence>
<evidence type="ECO:0000256" key="4">
    <source>
        <dbReference type="ARBA" id="ARBA00022692"/>
    </source>
</evidence>
<evidence type="ECO:0000256" key="3">
    <source>
        <dbReference type="ARBA" id="ARBA00022448"/>
    </source>
</evidence>
<evidence type="ECO:0000256" key="5">
    <source>
        <dbReference type="ARBA" id="ARBA00022989"/>
    </source>
</evidence>
<evidence type="ECO:0000259" key="9">
    <source>
        <dbReference type="PROSITE" id="PS50850"/>
    </source>
</evidence>
<dbReference type="SUPFAM" id="SSF103473">
    <property type="entry name" value="MFS general substrate transporter"/>
    <property type="match status" value="1"/>
</dbReference>
<dbReference type="AlphaFoldDB" id="B4KCA6"/>
<keyword evidence="3" id="KW-0813">Transport</keyword>
<evidence type="ECO:0000313" key="11">
    <source>
        <dbReference type="Proteomes" id="UP000009192"/>
    </source>
</evidence>
<accession>B4KCA6</accession>
<organism evidence="10 11">
    <name type="scientific">Drosophila mojavensis</name>
    <name type="common">Fruit fly</name>
    <dbReference type="NCBI Taxonomy" id="7230"/>
    <lineage>
        <taxon>Eukaryota</taxon>
        <taxon>Metazoa</taxon>
        <taxon>Ecdysozoa</taxon>
        <taxon>Arthropoda</taxon>
        <taxon>Hexapoda</taxon>
        <taxon>Insecta</taxon>
        <taxon>Pterygota</taxon>
        <taxon>Neoptera</taxon>
        <taxon>Endopterygota</taxon>
        <taxon>Diptera</taxon>
        <taxon>Brachycera</taxon>
        <taxon>Muscomorpha</taxon>
        <taxon>Ephydroidea</taxon>
        <taxon>Drosophilidae</taxon>
        <taxon>Drosophila</taxon>
    </lineage>
</organism>
<dbReference type="GO" id="GO:0016020">
    <property type="term" value="C:membrane"/>
    <property type="evidence" value="ECO:0007669"/>
    <property type="project" value="UniProtKB-SubCell"/>
</dbReference>
<comment type="similarity">
    <text evidence="2">Belongs to the major facilitator superfamily.</text>
</comment>
<feature type="transmembrane region" description="Helical" evidence="8">
    <location>
        <begin position="214"/>
        <end position="231"/>
    </location>
</feature>
<gene>
    <name evidence="10" type="primary">Dmoj\GI23733</name>
    <name evidence="10" type="ORF">Dmoj_GI23733</name>
</gene>
<feature type="transmembrane region" description="Helical" evidence="8">
    <location>
        <begin position="470"/>
        <end position="492"/>
    </location>
</feature>
<dbReference type="InterPro" id="IPR020846">
    <property type="entry name" value="MFS_dom"/>
</dbReference>
<evidence type="ECO:0000256" key="6">
    <source>
        <dbReference type="ARBA" id="ARBA00023136"/>
    </source>
</evidence>
<dbReference type="GO" id="GO:0022857">
    <property type="term" value="F:transmembrane transporter activity"/>
    <property type="evidence" value="ECO:0007669"/>
    <property type="project" value="InterPro"/>
</dbReference>
<dbReference type="Gene3D" id="1.20.1250.20">
    <property type="entry name" value="MFS general substrate transporter like domains"/>
    <property type="match status" value="1"/>
</dbReference>
<dbReference type="Proteomes" id="UP000009192">
    <property type="component" value="Unassembled WGS sequence"/>
</dbReference>
<evidence type="ECO:0000256" key="8">
    <source>
        <dbReference type="SAM" id="Phobius"/>
    </source>
</evidence>
<dbReference type="InParanoid" id="B4KCA6"/>
<evidence type="ECO:0000256" key="7">
    <source>
        <dbReference type="SAM" id="MobiDB-lite"/>
    </source>
</evidence>
<feature type="transmembrane region" description="Helical" evidence="8">
    <location>
        <begin position="143"/>
        <end position="160"/>
    </location>
</feature>
<comment type="subcellular location">
    <subcellularLocation>
        <location evidence="1">Membrane</location>
        <topology evidence="1">Multi-pass membrane protein</topology>
    </subcellularLocation>
</comment>
<dbReference type="OrthoDB" id="10262656at2759"/>
<dbReference type="eggNOG" id="KOG0255">
    <property type="taxonomic scope" value="Eukaryota"/>
</dbReference>
<keyword evidence="6 8" id="KW-0472">Membrane</keyword>
<feature type="transmembrane region" description="Helical" evidence="8">
    <location>
        <begin position="314"/>
        <end position="335"/>
    </location>
</feature>
<protein>
    <submittedName>
        <fullName evidence="10">Uncharacterized protein, isoform A</fullName>
    </submittedName>
</protein>
<proteinExistence type="inferred from homology"/>
<dbReference type="EMBL" id="CH933806">
    <property type="protein sequence ID" value="EDW13715.2"/>
    <property type="molecule type" value="Genomic_DNA"/>
</dbReference>
<feature type="region of interest" description="Disordered" evidence="7">
    <location>
        <begin position="1"/>
        <end position="28"/>
    </location>
</feature>
<keyword evidence="5 8" id="KW-1133">Transmembrane helix</keyword>